<dbReference type="PROSITE" id="PS50928">
    <property type="entry name" value="ABC_TM1"/>
    <property type="match status" value="1"/>
</dbReference>
<dbReference type="InterPro" id="IPR000515">
    <property type="entry name" value="MetI-like"/>
</dbReference>
<sequence length="303" mass="32779">MKKKKSEGTLFTIPVIVSMILLIIILLATLLAPVIAPYDPDKLDLKNVFAGPCAEHLLGTDKTGRDILSRLLYGGRMTLTGAFAIVGISIVIGVPVGLLAGYYGGKVDKVLMRITDVIIAFPPLLLAFIFAAAFGRGFSKAVMALGIIYVPMLSKLVRSLVLMERNKTYVEAARSIGYGTGRILFGHILPNCLPTMLVQLTLDIGTAILDLASMSFLGLGVQAPTSDWGAMLEDGRIYLTTYPLQALAPGIVIVITVVALNVFCDGVRQYMNPVERKLPSYRKLLKKGLIFQEQKGQEGEHVG</sequence>
<comment type="subcellular location">
    <subcellularLocation>
        <location evidence="1 7">Cell membrane</location>
        <topology evidence="1 7">Multi-pass membrane protein</topology>
    </subcellularLocation>
</comment>
<dbReference type="InterPro" id="IPR050366">
    <property type="entry name" value="BP-dependent_transpt_permease"/>
</dbReference>
<evidence type="ECO:0000256" key="1">
    <source>
        <dbReference type="ARBA" id="ARBA00004651"/>
    </source>
</evidence>
<keyword evidence="6 7" id="KW-0472">Membrane</keyword>
<evidence type="ECO:0000256" key="5">
    <source>
        <dbReference type="ARBA" id="ARBA00022989"/>
    </source>
</evidence>
<keyword evidence="5 7" id="KW-1133">Transmembrane helix</keyword>
<feature type="domain" description="ABC transmembrane type-1" evidence="8">
    <location>
        <begin position="75"/>
        <end position="264"/>
    </location>
</feature>
<dbReference type="Proteomes" id="UP000824164">
    <property type="component" value="Unassembled WGS sequence"/>
</dbReference>
<comment type="caution">
    <text evidence="9">The sequence shown here is derived from an EMBL/GenBank/DDBJ whole genome shotgun (WGS) entry which is preliminary data.</text>
</comment>
<proteinExistence type="inferred from homology"/>
<dbReference type="Gene3D" id="1.10.3720.10">
    <property type="entry name" value="MetI-like"/>
    <property type="match status" value="1"/>
</dbReference>
<keyword evidence="4 7" id="KW-0812">Transmembrane</keyword>
<feature type="transmembrane region" description="Helical" evidence="7">
    <location>
        <begin position="117"/>
        <end position="135"/>
    </location>
</feature>
<dbReference type="Pfam" id="PF12911">
    <property type="entry name" value="OppC_N"/>
    <property type="match status" value="1"/>
</dbReference>
<dbReference type="EMBL" id="DVLT01000046">
    <property type="protein sequence ID" value="HIU03050.1"/>
    <property type="molecule type" value="Genomic_DNA"/>
</dbReference>
<evidence type="ECO:0000313" key="10">
    <source>
        <dbReference type="Proteomes" id="UP000824164"/>
    </source>
</evidence>
<gene>
    <name evidence="9" type="ORF">IAB63_07340</name>
</gene>
<comment type="similarity">
    <text evidence="7">Belongs to the binding-protein-dependent transport system permease family.</text>
</comment>
<feature type="transmembrane region" description="Helical" evidence="7">
    <location>
        <begin position="12"/>
        <end position="36"/>
    </location>
</feature>
<dbReference type="SUPFAM" id="SSF161098">
    <property type="entry name" value="MetI-like"/>
    <property type="match status" value="1"/>
</dbReference>
<evidence type="ECO:0000256" key="6">
    <source>
        <dbReference type="ARBA" id="ARBA00023136"/>
    </source>
</evidence>
<dbReference type="InterPro" id="IPR035906">
    <property type="entry name" value="MetI-like_sf"/>
</dbReference>
<dbReference type="GO" id="GO:0055085">
    <property type="term" value="P:transmembrane transport"/>
    <property type="evidence" value="ECO:0007669"/>
    <property type="project" value="InterPro"/>
</dbReference>
<dbReference type="AlphaFoldDB" id="A0A9D1KY15"/>
<evidence type="ECO:0000256" key="3">
    <source>
        <dbReference type="ARBA" id="ARBA00022475"/>
    </source>
</evidence>
<protein>
    <submittedName>
        <fullName evidence="9">ABC transporter permease</fullName>
    </submittedName>
</protein>
<evidence type="ECO:0000256" key="7">
    <source>
        <dbReference type="RuleBase" id="RU363032"/>
    </source>
</evidence>
<dbReference type="Pfam" id="PF00528">
    <property type="entry name" value="BPD_transp_1"/>
    <property type="match status" value="1"/>
</dbReference>
<dbReference type="PANTHER" id="PTHR43386:SF25">
    <property type="entry name" value="PEPTIDE ABC TRANSPORTER PERMEASE PROTEIN"/>
    <property type="match status" value="1"/>
</dbReference>
<evidence type="ECO:0000256" key="2">
    <source>
        <dbReference type="ARBA" id="ARBA00022448"/>
    </source>
</evidence>
<feature type="transmembrane region" description="Helical" evidence="7">
    <location>
        <begin position="82"/>
        <end position="105"/>
    </location>
</feature>
<keyword evidence="3" id="KW-1003">Cell membrane</keyword>
<evidence type="ECO:0000256" key="4">
    <source>
        <dbReference type="ARBA" id="ARBA00022692"/>
    </source>
</evidence>
<feature type="transmembrane region" description="Helical" evidence="7">
    <location>
        <begin position="141"/>
        <end position="157"/>
    </location>
</feature>
<evidence type="ECO:0000313" key="9">
    <source>
        <dbReference type="EMBL" id="HIU03050.1"/>
    </source>
</evidence>
<dbReference type="PANTHER" id="PTHR43386">
    <property type="entry name" value="OLIGOPEPTIDE TRANSPORT SYSTEM PERMEASE PROTEIN APPC"/>
    <property type="match status" value="1"/>
</dbReference>
<name>A0A9D1KY15_9FIRM</name>
<feature type="transmembrane region" description="Helical" evidence="7">
    <location>
        <begin position="242"/>
        <end position="263"/>
    </location>
</feature>
<dbReference type="InterPro" id="IPR025966">
    <property type="entry name" value="OppC_N"/>
</dbReference>
<accession>A0A9D1KY15</accession>
<dbReference type="CDD" id="cd06261">
    <property type="entry name" value="TM_PBP2"/>
    <property type="match status" value="1"/>
</dbReference>
<reference evidence="9" key="2">
    <citation type="journal article" date="2021" name="PeerJ">
        <title>Extensive microbial diversity within the chicken gut microbiome revealed by metagenomics and culture.</title>
        <authorList>
            <person name="Gilroy R."/>
            <person name="Ravi A."/>
            <person name="Getino M."/>
            <person name="Pursley I."/>
            <person name="Horton D.L."/>
            <person name="Alikhan N.F."/>
            <person name="Baker D."/>
            <person name="Gharbi K."/>
            <person name="Hall N."/>
            <person name="Watson M."/>
            <person name="Adriaenssens E.M."/>
            <person name="Foster-Nyarko E."/>
            <person name="Jarju S."/>
            <person name="Secka A."/>
            <person name="Antonio M."/>
            <person name="Oren A."/>
            <person name="Chaudhuri R.R."/>
            <person name="La Ragione R."/>
            <person name="Hildebrand F."/>
            <person name="Pallen M.J."/>
        </authorList>
    </citation>
    <scope>NUCLEOTIDE SEQUENCE</scope>
    <source>
        <strain evidence="9">CHK187-14744</strain>
    </source>
</reference>
<dbReference type="GO" id="GO:0005886">
    <property type="term" value="C:plasma membrane"/>
    <property type="evidence" value="ECO:0007669"/>
    <property type="project" value="UniProtKB-SubCell"/>
</dbReference>
<evidence type="ECO:0000259" key="8">
    <source>
        <dbReference type="PROSITE" id="PS50928"/>
    </source>
</evidence>
<keyword evidence="2 7" id="KW-0813">Transport</keyword>
<organism evidence="9 10">
    <name type="scientific">Candidatus Onthocola gallistercoris</name>
    <dbReference type="NCBI Taxonomy" id="2840876"/>
    <lineage>
        <taxon>Bacteria</taxon>
        <taxon>Bacillati</taxon>
        <taxon>Bacillota</taxon>
        <taxon>Bacilli</taxon>
        <taxon>Candidatus Onthocola</taxon>
    </lineage>
</organism>
<reference evidence="9" key="1">
    <citation type="submission" date="2020-10" db="EMBL/GenBank/DDBJ databases">
        <authorList>
            <person name="Gilroy R."/>
        </authorList>
    </citation>
    <scope>NUCLEOTIDE SEQUENCE</scope>
    <source>
        <strain evidence="9">CHK187-14744</strain>
    </source>
</reference>